<keyword evidence="3" id="KW-1185">Reference proteome</keyword>
<feature type="transmembrane region" description="Helical" evidence="1">
    <location>
        <begin position="12"/>
        <end position="30"/>
    </location>
</feature>
<evidence type="ECO:0000313" key="3">
    <source>
        <dbReference type="Proteomes" id="UP000095767"/>
    </source>
</evidence>
<reference evidence="2 3" key="1">
    <citation type="submission" date="2016-09" db="EMBL/GenBank/DDBJ databases">
        <title>The draft genome of Dichanthelium oligosanthes: A C3 panicoid grass species.</title>
        <authorList>
            <person name="Studer A.J."/>
            <person name="Schnable J.C."/>
            <person name="Brutnell T.P."/>
        </authorList>
    </citation>
    <scope>NUCLEOTIDE SEQUENCE [LARGE SCALE GENOMIC DNA]</scope>
    <source>
        <strain evidence="3">cv. Kellogg 1175</strain>
        <tissue evidence="2">Leaf</tissue>
    </source>
</reference>
<keyword evidence="1" id="KW-0472">Membrane</keyword>
<dbReference type="STRING" id="888268.A0A1E5WGB6"/>
<name>A0A1E5WGB6_9POAL</name>
<keyword evidence="1" id="KW-0812">Transmembrane</keyword>
<organism evidence="2 3">
    <name type="scientific">Dichanthelium oligosanthes</name>
    <dbReference type="NCBI Taxonomy" id="888268"/>
    <lineage>
        <taxon>Eukaryota</taxon>
        <taxon>Viridiplantae</taxon>
        <taxon>Streptophyta</taxon>
        <taxon>Embryophyta</taxon>
        <taxon>Tracheophyta</taxon>
        <taxon>Spermatophyta</taxon>
        <taxon>Magnoliopsida</taxon>
        <taxon>Liliopsida</taxon>
        <taxon>Poales</taxon>
        <taxon>Poaceae</taxon>
        <taxon>PACMAD clade</taxon>
        <taxon>Panicoideae</taxon>
        <taxon>Panicodae</taxon>
        <taxon>Paniceae</taxon>
        <taxon>Dichantheliinae</taxon>
        <taxon>Dichanthelium</taxon>
    </lineage>
</organism>
<sequence length="46" mass="5610">LWEEWQDLQLRVLVLASLFIQWFLFVSAPLRKRQIPGLLRLFIWVA</sequence>
<dbReference type="Proteomes" id="UP000095767">
    <property type="component" value="Unassembled WGS sequence"/>
</dbReference>
<feature type="non-terminal residue" evidence="2">
    <location>
        <position position="1"/>
    </location>
</feature>
<gene>
    <name evidence="2" type="ORF">BAE44_0002535</name>
</gene>
<dbReference type="AlphaFoldDB" id="A0A1E5WGB6"/>
<proteinExistence type="predicted"/>
<evidence type="ECO:0008006" key="4">
    <source>
        <dbReference type="Google" id="ProtNLM"/>
    </source>
</evidence>
<dbReference type="EMBL" id="LWDX02009151">
    <property type="protein sequence ID" value="OEL36445.1"/>
    <property type="molecule type" value="Genomic_DNA"/>
</dbReference>
<evidence type="ECO:0000256" key="1">
    <source>
        <dbReference type="SAM" id="Phobius"/>
    </source>
</evidence>
<protein>
    <recommendedName>
        <fullName evidence="4">DUF4220 domain-containing protein</fullName>
    </recommendedName>
</protein>
<accession>A0A1E5WGB6</accession>
<evidence type="ECO:0000313" key="2">
    <source>
        <dbReference type="EMBL" id="OEL36445.1"/>
    </source>
</evidence>
<keyword evidence="1" id="KW-1133">Transmembrane helix</keyword>
<comment type="caution">
    <text evidence="2">The sequence shown here is derived from an EMBL/GenBank/DDBJ whole genome shotgun (WGS) entry which is preliminary data.</text>
</comment>